<dbReference type="PANTHER" id="PTHR43163">
    <property type="entry name" value="DIPEPTIDE TRANSPORT SYSTEM PERMEASE PROTEIN DPPB-RELATED"/>
    <property type="match status" value="1"/>
</dbReference>
<evidence type="ECO:0000256" key="3">
    <source>
        <dbReference type="ARBA" id="ARBA00022475"/>
    </source>
</evidence>
<dbReference type="Gene3D" id="1.10.3720.10">
    <property type="entry name" value="MetI-like"/>
    <property type="match status" value="1"/>
</dbReference>
<feature type="domain" description="ABC transmembrane type-1" evidence="8">
    <location>
        <begin position="95"/>
        <end position="300"/>
    </location>
</feature>
<dbReference type="AlphaFoldDB" id="A0A512N5G3"/>
<dbReference type="RefSeq" id="WP_147147528.1">
    <property type="nucleotide sequence ID" value="NZ_BKAJ01000025.1"/>
</dbReference>
<dbReference type="PROSITE" id="PS50928">
    <property type="entry name" value="ABC_TM1"/>
    <property type="match status" value="1"/>
</dbReference>
<comment type="subcellular location">
    <subcellularLocation>
        <location evidence="1 7">Cell membrane</location>
        <topology evidence="1 7">Multi-pass membrane protein</topology>
    </subcellularLocation>
</comment>
<sequence>MIAYVLGRLLAAIPVLSAVAAFVFLLLSLVPGDPAVVIAGDLATPEQVEAIRRSLALDRPLVERFVTWLGHMLTGDFGNSLFSGIAVSELIVQRIEPTLVLALMTIVIAVTVAVPLGLVSAYHPTGIVARLTMAGAVLGFSLPVFVVAFGLVYVFALGLGWFPVQSYVPLSEGLAGTLHSLVLPAVAVSFLYIALIARVTRAAVLEVLREDYVRTAHAKGLAARLILTRHVLRNAAVPVITIIGIGFAALLGGVVVTETVFSIPGLGRLTADSILRRDYPVVQALILLFSTVYVAVNLAVDIAYVLVDPRIRY</sequence>
<evidence type="ECO:0000256" key="7">
    <source>
        <dbReference type="RuleBase" id="RU363032"/>
    </source>
</evidence>
<dbReference type="InterPro" id="IPR000515">
    <property type="entry name" value="MetI-like"/>
</dbReference>
<gene>
    <name evidence="9" type="ORF">RSO01_13640</name>
</gene>
<accession>A0A512N5G3</accession>
<evidence type="ECO:0000256" key="4">
    <source>
        <dbReference type="ARBA" id="ARBA00022692"/>
    </source>
</evidence>
<dbReference type="OrthoDB" id="9805855at2"/>
<evidence type="ECO:0000313" key="10">
    <source>
        <dbReference type="Proteomes" id="UP000321058"/>
    </source>
</evidence>
<keyword evidence="4 7" id="KW-0812">Transmembrane</keyword>
<reference evidence="9 10" key="1">
    <citation type="submission" date="2019-07" db="EMBL/GenBank/DDBJ databases">
        <title>Whole genome shotgun sequence of Reyranella soli NBRC 108950.</title>
        <authorList>
            <person name="Hosoyama A."/>
            <person name="Uohara A."/>
            <person name="Ohji S."/>
            <person name="Ichikawa N."/>
        </authorList>
    </citation>
    <scope>NUCLEOTIDE SEQUENCE [LARGE SCALE GENOMIC DNA]</scope>
    <source>
        <strain evidence="9 10">NBRC 108950</strain>
    </source>
</reference>
<evidence type="ECO:0000256" key="5">
    <source>
        <dbReference type="ARBA" id="ARBA00022989"/>
    </source>
</evidence>
<dbReference type="InterPro" id="IPR035906">
    <property type="entry name" value="MetI-like_sf"/>
</dbReference>
<feature type="transmembrane region" description="Helical" evidence="7">
    <location>
        <begin position="181"/>
        <end position="199"/>
    </location>
</feature>
<dbReference type="Pfam" id="PF19300">
    <property type="entry name" value="BPD_transp_1_N"/>
    <property type="match status" value="1"/>
</dbReference>
<dbReference type="PANTHER" id="PTHR43163:SF6">
    <property type="entry name" value="DIPEPTIDE TRANSPORT SYSTEM PERMEASE PROTEIN DPPB-RELATED"/>
    <property type="match status" value="1"/>
</dbReference>
<keyword evidence="5 7" id="KW-1133">Transmembrane helix</keyword>
<keyword evidence="3" id="KW-1003">Cell membrane</keyword>
<dbReference type="GO" id="GO:0071916">
    <property type="term" value="F:dipeptide transmembrane transporter activity"/>
    <property type="evidence" value="ECO:0007669"/>
    <property type="project" value="TreeGrafter"/>
</dbReference>
<evidence type="ECO:0000256" key="2">
    <source>
        <dbReference type="ARBA" id="ARBA00022448"/>
    </source>
</evidence>
<dbReference type="Pfam" id="PF00528">
    <property type="entry name" value="BPD_transp_1"/>
    <property type="match status" value="1"/>
</dbReference>
<evidence type="ECO:0000256" key="1">
    <source>
        <dbReference type="ARBA" id="ARBA00004651"/>
    </source>
</evidence>
<dbReference type="EMBL" id="BKAJ01000025">
    <property type="protein sequence ID" value="GEP54198.1"/>
    <property type="molecule type" value="Genomic_DNA"/>
</dbReference>
<comment type="similarity">
    <text evidence="7">Belongs to the binding-protein-dependent transport system permease family.</text>
</comment>
<dbReference type="GO" id="GO:0005886">
    <property type="term" value="C:plasma membrane"/>
    <property type="evidence" value="ECO:0007669"/>
    <property type="project" value="UniProtKB-SubCell"/>
</dbReference>
<feature type="transmembrane region" description="Helical" evidence="7">
    <location>
        <begin position="281"/>
        <end position="307"/>
    </location>
</feature>
<name>A0A512N5G3_9HYPH</name>
<keyword evidence="10" id="KW-1185">Reference proteome</keyword>
<evidence type="ECO:0000313" key="9">
    <source>
        <dbReference type="EMBL" id="GEP54198.1"/>
    </source>
</evidence>
<comment type="caution">
    <text evidence="9">The sequence shown here is derived from an EMBL/GenBank/DDBJ whole genome shotgun (WGS) entry which is preliminary data.</text>
</comment>
<feature type="transmembrane region" description="Helical" evidence="7">
    <location>
        <begin position="134"/>
        <end position="161"/>
    </location>
</feature>
<dbReference type="SUPFAM" id="SSF161098">
    <property type="entry name" value="MetI-like"/>
    <property type="match status" value="1"/>
</dbReference>
<feature type="transmembrane region" description="Helical" evidence="7">
    <location>
        <begin position="99"/>
        <end position="122"/>
    </location>
</feature>
<dbReference type="InterPro" id="IPR045621">
    <property type="entry name" value="BPD_transp_1_N"/>
</dbReference>
<organism evidence="9 10">
    <name type="scientific">Reyranella soli</name>
    <dbReference type="NCBI Taxonomy" id="1230389"/>
    <lineage>
        <taxon>Bacteria</taxon>
        <taxon>Pseudomonadati</taxon>
        <taxon>Pseudomonadota</taxon>
        <taxon>Alphaproteobacteria</taxon>
        <taxon>Hyphomicrobiales</taxon>
        <taxon>Reyranellaceae</taxon>
        <taxon>Reyranella</taxon>
    </lineage>
</organism>
<evidence type="ECO:0000259" key="8">
    <source>
        <dbReference type="PROSITE" id="PS50928"/>
    </source>
</evidence>
<feature type="transmembrane region" description="Helical" evidence="7">
    <location>
        <begin position="235"/>
        <end position="261"/>
    </location>
</feature>
<evidence type="ECO:0000256" key="6">
    <source>
        <dbReference type="ARBA" id="ARBA00023136"/>
    </source>
</evidence>
<keyword evidence="6 7" id="KW-0472">Membrane</keyword>
<dbReference type="Proteomes" id="UP000321058">
    <property type="component" value="Unassembled WGS sequence"/>
</dbReference>
<proteinExistence type="inferred from homology"/>
<dbReference type="CDD" id="cd06261">
    <property type="entry name" value="TM_PBP2"/>
    <property type="match status" value="1"/>
</dbReference>
<protein>
    <submittedName>
        <fullName evidence="9">ABC transporter permease</fullName>
    </submittedName>
</protein>
<keyword evidence="2 7" id="KW-0813">Transport</keyword>